<dbReference type="InterPro" id="IPR003597">
    <property type="entry name" value="Ig_C1-set"/>
</dbReference>
<dbReference type="GeneTree" id="ENSGT00960000186656"/>
<dbReference type="Pfam" id="PF07654">
    <property type="entry name" value="C1-set"/>
    <property type="match status" value="1"/>
</dbReference>
<protein>
    <recommendedName>
        <fullName evidence="6">Ig-like domain-containing protein</fullName>
    </recommendedName>
</protein>
<reference evidence="7" key="3">
    <citation type="submission" date="2025-09" db="UniProtKB">
        <authorList>
            <consortium name="Ensembl"/>
        </authorList>
    </citation>
    <scope>IDENTIFICATION</scope>
</reference>
<dbReference type="SMART" id="SM00409">
    <property type="entry name" value="IG"/>
    <property type="match status" value="1"/>
</dbReference>
<keyword evidence="5" id="KW-0812">Transmembrane</keyword>
<keyword evidence="4" id="KW-0393">Immunoglobulin domain</keyword>
<keyword evidence="5" id="KW-0472">Membrane</keyword>
<accession>A0A5F8GMG1</accession>
<dbReference type="InterPro" id="IPR013783">
    <property type="entry name" value="Ig-like_fold"/>
</dbReference>
<keyword evidence="8" id="KW-1185">Reference proteome</keyword>
<reference evidence="7 8" key="1">
    <citation type="journal article" date="2007" name="Nature">
        <title>Genome of the marsupial Monodelphis domestica reveals innovation in non-coding sequences.</title>
        <authorList>
            <person name="Mikkelsen T.S."/>
            <person name="Wakefield M.J."/>
            <person name="Aken B."/>
            <person name="Amemiya C.T."/>
            <person name="Chang J.L."/>
            <person name="Duke S."/>
            <person name="Garber M."/>
            <person name="Gentles A.J."/>
            <person name="Goodstadt L."/>
            <person name="Heger A."/>
            <person name="Jurka J."/>
            <person name="Kamal M."/>
            <person name="Mauceli E."/>
            <person name="Searle S.M."/>
            <person name="Sharpe T."/>
            <person name="Baker M.L."/>
            <person name="Batzer M.A."/>
            <person name="Benos P.V."/>
            <person name="Belov K."/>
            <person name="Clamp M."/>
            <person name="Cook A."/>
            <person name="Cuff J."/>
            <person name="Das R."/>
            <person name="Davidow L."/>
            <person name="Deakin J.E."/>
            <person name="Fazzari M.J."/>
            <person name="Glass J.L."/>
            <person name="Grabherr M."/>
            <person name="Greally J.M."/>
            <person name="Gu W."/>
            <person name="Hore T.A."/>
            <person name="Huttley G.A."/>
            <person name="Kleber M."/>
            <person name="Jirtle R.L."/>
            <person name="Koina E."/>
            <person name="Lee J.T."/>
            <person name="Mahony S."/>
            <person name="Marra M.A."/>
            <person name="Miller R.D."/>
            <person name="Nicholls R.D."/>
            <person name="Oda M."/>
            <person name="Papenfuss A.T."/>
            <person name="Parra Z.E."/>
            <person name="Pollock D.D."/>
            <person name="Ray D.A."/>
            <person name="Schein J.E."/>
            <person name="Speed T.P."/>
            <person name="Thompson K."/>
            <person name="VandeBerg J.L."/>
            <person name="Wade C.M."/>
            <person name="Walker J.A."/>
            <person name="Waters P.D."/>
            <person name="Webber C."/>
            <person name="Weidman J.R."/>
            <person name="Xie X."/>
            <person name="Zody M.C."/>
            <person name="Baldwin J."/>
            <person name="Abdouelleil A."/>
            <person name="Abdulkadir J."/>
            <person name="Abebe A."/>
            <person name="Abera B."/>
            <person name="Abreu J."/>
            <person name="Acer S.C."/>
            <person name="Aftuck L."/>
            <person name="Alexander A."/>
            <person name="An P."/>
            <person name="Anderson E."/>
            <person name="Anderson S."/>
            <person name="Arachi H."/>
            <person name="Azer M."/>
            <person name="Bachantsang P."/>
            <person name="Barry A."/>
            <person name="Bayul T."/>
            <person name="Berlin A."/>
            <person name="Bessette D."/>
            <person name="Bloom T."/>
            <person name="Bloom T."/>
            <person name="Boguslavskiy L."/>
            <person name="Bonnet C."/>
            <person name="Boukhgalter B."/>
            <person name="Bourzgui I."/>
            <person name="Brown A."/>
            <person name="Cahill P."/>
            <person name="Channer S."/>
            <person name="Cheshatsang Y."/>
            <person name="Chuda L."/>
            <person name="Citroen M."/>
            <person name="Collymore A."/>
            <person name="Cooke P."/>
            <person name="Costello M."/>
            <person name="D'Aco K."/>
            <person name="Daza R."/>
            <person name="De Haan G."/>
            <person name="DeGray S."/>
            <person name="DeMaso C."/>
            <person name="Dhargay N."/>
            <person name="Dooley K."/>
            <person name="Dooley E."/>
            <person name="Doricent M."/>
            <person name="Dorje P."/>
            <person name="Dorjee K."/>
            <person name="Dupes A."/>
            <person name="Elong R."/>
            <person name="Falk J."/>
            <person name="Farina A."/>
            <person name="Faro S."/>
            <person name="Ferguson D."/>
            <person name="Fisher S."/>
            <person name="Foley C.D."/>
            <person name="Franke A."/>
            <person name="Friedrich D."/>
            <person name="Gadbois L."/>
            <person name="Gearin G."/>
            <person name="Gearin C.R."/>
            <person name="Giannoukos G."/>
            <person name="Goode T."/>
            <person name="Graham J."/>
            <person name="Grandbois E."/>
            <person name="Grewal S."/>
            <person name="Gyaltsen K."/>
            <person name="Hafez N."/>
            <person name="Hagos B."/>
            <person name="Hall J."/>
            <person name="Henson C."/>
            <person name="Hollinger A."/>
            <person name="Honan T."/>
            <person name="Huard M.D."/>
            <person name="Hughes L."/>
            <person name="Hurhula B."/>
            <person name="Husby M.E."/>
            <person name="Kamat A."/>
            <person name="Kanga B."/>
            <person name="Kashin S."/>
            <person name="Khazanovich D."/>
            <person name="Kisner P."/>
            <person name="Lance K."/>
            <person name="Lara M."/>
            <person name="Lee W."/>
            <person name="Lennon N."/>
            <person name="Letendre F."/>
            <person name="LeVine R."/>
            <person name="Lipovsky A."/>
            <person name="Liu X."/>
            <person name="Liu J."/>
            <person name="Liu S."/>
            <person name="Lokyitsang T."/>
            <person name="Lokyitsang Y."/>
            <person name="Lubonja R."/>
            <person name="Lui A."/>
            <person name="MacDonald P."/>
            <person name="Magnisalis V."/>
            <person name="Maru K."/>
            <person name="Matthews C."/>
            <person name="McCusker W."/>
            <person name="McDonough S."/>
            <person name="Mehta T."/>
            <person name="Meldrim J."/>
            <person name="Meneus L."/>
            <person name="Mihai O."/>
            <person name="Mihalev A."/>
            <person name="Mihova T."/>
            <person name="Mittelman R."/>
            <person name="Mlenga V."/>
            <person name="Montmayeur A."/>
            <person name="Mulrain L."/>
            <person name="Navidi A."/>
            <person name="Naylor J."/>
            <person name="Negash T."/>
            <person name="Nguyen T."/>
            <person name="Nguyen N."/>
            <person name="Nicol R."/>
            <person name="Norbu C."/>
            <person name="Norbu N."/>
            <person name="Novod N."/>
            <person name="O'Neill B."/>
            <person name="Osman S."/>
            <person name="Markiewicz E."/>
            <person name="Oyono O.L."/>
            <person name="Patti C."/>
            <person name="Phunkhang P."/>
            <person name="Pierre F."/>
            <person name="Priest M."/>
            <person name="Raghuraman S."/>
            <person name="Rege F."/>
            <person name="Reyes R."/>
            <person name="Rise C."/>
            <person name="Rogov P."/>
            <person name="Ross K."/>
            <person name="Ryan E."/>
            <person name="Settipalli S."/>
            <person name="Shea T."/>
            <person name="Sherpa N."/>
            <person name="Shi L."/>
            <person name="Shih D."/>
            <person name="Sparrow T."/>
            <person name="Spaulding J."/>
            <person name="Stalker J."/>
            <person name="Stange-Thomann N."/>
            <person name="Stavropoulos S."/>
            <person name="Stone C."/>
            <person name="Strader C."/>
            <person name="Tesfaye S."/>
            <person name="Thomson T."/>
            <person name="Thoulutsang Y."/>
            <person name="Thoulutsang D."/>
            <person name="Topham K."/>
            <person name="Topping I."/>
            <person name="Tsamla T."/>
            <person name="Vassiliev H."/>
            <person name="Vo A."/>
            <person name="Wangchuk T."/>
            <person name="Wangdi T."/>
            <person name="Weiand M."/>
            <person name="Wilkinson J."/>
            <person name="Wilson A."/>
            <person name="Yadav S."/>
            <person name="Young G."/>
            <person name="Yu Q."/>
            <person name="Zembek L."/>
            <person name="Zhong D."/>
            <person name="Zimmer A."/>
            <person name="Zwirko Z."/>
            <person name="Jaffe D.B."/>
            <person name="Alvarez P."/>
            <person name="Brockman W."/>
            <person name="Butler J."/>
            <person name="Chin C."/>
            <person name="Gnerre S."/>
            <person name="MacCallum I."/>
            <person name="Graves J.A."/>
            <person name="Ponting C.P."/>
            <person name="Breen M."/>
            <person name="Samollow P.B."/>
            <person name="Lander E.S."/>
            <person name="Lindblad-Toh K."/>
        </authorList>
    </citation>
    <scope>NUCLEOTIDE SEQUENCE [LARGE SCALE GENOMIC DNA]</scope>
</reference>
<dbReference type="SMART" id="SM00406">
    <property type="entry name" value="IGv"/>
    <property type="match status" value="1"/>
</dbReference>
<feature type="transmembrane region" description="Helical" evidence="5">
    <location>
        <begin position="353"/>
        <end position="375"/>
    </location>
</feature>
<evidence type="ECO:0000256" key="4">
    <source>
        <dbReference type="ARBA" id="ARBA00023319"/>
    </source>
</evidence>
<feature type="domain" description="Ig-like" evidence="6">
    <location>
        <begin position="253"/>
        <end position="334"/>
    </location>
</feature>
<organism evidence="7 8">
    <name type="scientific">Monodelphis domestica</name>
    <name type="common">Gray short-tailed opossum</name>
    <dbReference type="NCBI Taxonomy" id="13616"/>
    <lineage>
        <taxon>Eukaryota</taxon>
        <taxon>Metazoa</taxon>
        <taxon>Chordata</taxon>
        <taxon>Craniata</taxon>
        <taxon>Vertebrata</taxon>
        <taxon>Euteleostomi</taxon>
        <taxon>Mammalia</taxon>
        <taxon>Metatheria</taxon>
        <taxon>Didelphimorphia</taxon>
        <taxon>Didelphidae</taxon>
        <taxon>Monodelphis</taxon>
    </lineage>
</organism>
<feature type="domain" description="Ig-like" evidence="6">
    <location>
        <begin position="34"/>
        <end position="120"/>
    </location>
</feature>
<dbReference type="InterPro" id="IPR051755">
    <property type="entry name" value="Ig-like_CS_Receptor"/>
</dbReference>
<dbReference type="PANTHER" id="PTHR19971">
    <property type="entry name" value="SIGNAL-REGULATORY PROTEIN BETA"/>
    <property type="match status" value="1"/>
</dbReference>
<dbReference type="InterPro" id="IPR007110">
    <property type="entry name" value="Ig-like_dom"/>
</dbReference>
<dbReference type="AlphaFoldDB" id="A0A5F8GMG1"/>
<feature type="domain" description="Ig-like" evidence="6">
    <location>
        <begin position="146"/>
        <end position="247"/>
    </location>
</feature>
<evidence type="ECO:0000259" key="6">
    <source>
        <dbReference type="PROSITE" id="PS50835"/>
    </source>
</evidence>
<dbReference type="GO" id="GO:0005886">
    <property type="term" value="C:plasma membrane"/>
    <property type="evidence" value="ECO:0000318"/>
    <property type="project" value="GO_Central"/>
</dbReference>
<dbReference type="InterPro" id="IPR036179">
    <property type="entry name" value="Ig-like_dom_sf"/>
</dbReference>
<name>A0A5F8GMG1_MONDO</name>
<evidence type="ECO:0000256" key="2">
    <source>
        <dbReference type="ARBA" id="ARBA00023157"/>
    </source>
</evidence>
<dbReference type="FunFam" id="2.60.40.10:FF:000295">
    <property type="entry name" value="Tyrosine-protein phosphatase non-receptor type substrate 1"/>
    <property type="match status" value="1"/>
</dbReference>
<keyword evidence="5" id="KW-1133">Transmembrane helix</keyword>
<sequence>MTDNDTNQAVTGHLLLGIFSYQISYVLVGSQDQEELQVLQPKEPVSVAKGEKVTLNCTVTDSVVSGPVKWFKGAGPQRKEIYTFQGGSYPRIKAAAPSSNTDFSISISNITPEDTGTYYCVKFKRGYSDTEFKSGGGTMLSVSVKPSVPLVSGLQERASMNQMVNFSCNSIGFYPKNLLLKWFKNGNEGLPAIWTWVFPKEDNASYNVISTVQVLLTASDVHSEIICEVHHISLQTDSSSREKETFPYIHLVPPVIIISSVPFHSDWTIATCYAMKFYPNHLSITWLMNGIIVEGENLEWSLMDPMFVQKEDIIFTCQVSHDSQPLINETPRTSASPKDGAEPDAGSSLSAQLFVIFLLGLKVLLILNIILFFAYRKKTTGEMICLTNEQQG</sequence>
<dbReference type="Proteomes" id="UP000002280">
    <property type="component" value="Chromosome 1"/>
</dbReference>
<keyword evidence="3" id="KW-0325">Glycoprotein</keyword>
<proteinExistence type="predicted"/>
<dbReference type="Ensembl" id="ENSMODT00000059611.1">
    <property type="protein sequence ID" value="ENSMODP00000048336.1"/>
    <property type="gene ID" value="ENSMODG00000025749.2"/>
</dbReference>
<dbReference type="Bgee" id="ENSMODG00000025749">
    <property type="expression patterns" value="Expressed in lung and 7 other cell types or tissues"/>
</dbReference>
<dbReference type="OMA" id="TPVENTM"/>
<dbReference type="Pfam" id="PF07686">
    <property type="entry name" value="V-set"/>
    <property type="match status" value="1"/>
</dbReference>
<evidence type="ECO:0000256" key="3">
    <source>
        <dbReference type="ARBA" id="ARBA00023180"/>
    </source>
</evidence>
<dbReference type="InParanoid" id="A0A5F8GMG1"/>
<dbReference type="Gene3D" id="2.60.40.10">
    <property type="entry name" value="Immunoglobulins"/>
    <property type="match status" value="3"/>
</dbReference>
<evidence type="ECO:0000313" key="8">
    <source>
        <dbReference type="Proteomes" id="UP000002280"/>
    </source>
</evidence>
<reference evidence="7" key="2">
    <citation type="submission" date="2025-08" db="UniProtKB">
        <authorList>
            <consortium name="Ensembl"/>
        </authorList>
    </citation>
    <scope>IDENTIFICATION</scope>
</reference>
<dbReference type="InterPro" id="IPR003599">
    <property type="entry name" value="Ig_sub"/>
</dbReference>
<keyword evidence="2" id="KW-1015">Disulfide bond</keyword>
<dbReference type="SUPFAM" id="SSF48726">
    <property type="entry name" value="Immunoglobulin"/>
    <property type="match status" value="3"/>
</dbReference>
<keyword evidence="1" id="KW-0732">Signal</keyword>
<dbReference type="PROSITE" id="PS50835">
    <property type="entry name" value="IG_LIKE"/>
    <property type="match status" value="3"/>
</dbReference>
<evidence type="ECO:0000256" key="5">
    <source>
        <dbReference type="SAM" id="Phobius"/>
    </source>
</evidence>
<evidence type="ECO:0000313" key="7">
    <source>
        <dbReference type="Ensembl" id="ENSMODP00000048336.1"/>
    </source>
</evidence>
<dbReference type="InterPro" id="IPR013106">
    <property type="entry name" value="Ig_V-set"/>
</dbReference>
<evidence type="ECO:0000256" key="1">
    <source>
        <dbReference type="ARBA" id="ARBA00022729"/>
    </source>
</evidence>
<dbReference type="STRING" id="13616.ENSMODP00000048336"/>